<dbReference type="Gene3D" id="3.30.70.270">
    <property type="match status" value="1"/>
</dbReference>
<feature type="transmembrane region" description="Helical" evidence="1">
    <location>
        <begin position="35"/>
        <end position="53"/>
    </location>
</feature>
<protein>
    <submittedName>
        <fullName evidence="3">GGDEF domain-containing protein</fullName>
    </submittedName>
</protein>
<dbReference type="EMBL" id="CP132508">
    <property type="protein sequence ID" value="WPD19240.1"/>
    <property type="molecule type" value="Genomic_DNA"/>
</dbReference>
<feature type="transmembrane region" description="Helical" evidence="1">
    <location>
        <begin position="141"/>
        <end position="164"/>
    </location>
</feature>
<keyword evidence="1" id="KW-1133">Transmembrane helix</keyword>
<dbReference type="PANTHER" id="PTHR45138:SF9">
    <property type="entry name" value="DIGUANYLATE CYCLASE DGCM-RELATED"/>
    <property type="match status" value="1"/>
</dbReference>
<feature type="transmembrane region" description="Helical" evidence="1">
    <location>
        <begin position="204"/>
        <end position="224"/>
    </location>
</feature>
<feature type="domain" description="GGDEF" evidence="2">
    <location>
        <begin position="421"/>
        <end position="556"/>
    </location>
</feature>
<dbReference type="SUPFAM" id="SSF55073">
    <property type="entry name" value="Nucleotide cyclase"/>
    <property type="match status" value="1"/>
</dbReference>
<dbReference type="InterPro" id="IPR050469">
    <property type="entry name" value="Diguanylate_Cyclase"/>
</dbReference>
<dbReference type="CDD" id="cd01949">
    <property type="entry name" value="GGDEF"/>
    <property type="match status" value="1"/>
</dbReference>
<name>A0ABZ0QP28_9FIRM</name>
<dbReference type="InterPro" id="IPR000160">
    <property type="entry name" value="GGDEF_dom"/>
</dbReference>
<feature type="transmembrane region" description="Helical" evidence="1">
    <location>
        <begin position="176"/>
        <end position="198"/>
    </location>
</feature>
<evidence type="ECO:0000256" key="1">
    <source>
        <dbReference type="SAM" id="Phobius"/>
    </source>
</evidence>
<evidence type="ECO:0000313" key="4">
    <source>
        <dbReference type="Proteomes" id="UP001304683"/>
    </source>
</evidence>
<feature type="transmembrane region" description="Helical" evidence="1">
    <location>
        <begin position="107"/>
        <end position="129"/>
    </location>
</feature>
<dbReference type="PANTHER" id="PTHR45138">
    <property type="entry name" value="REGULATORY COMPONENTS OF SENSORY TRANSDUCTION SYSTEM"/>
    <property type="match status" value="1"/>
</dbReference>
<reference evidence="3 4" key="1">
    <citation type="submission" date="2023-08" db="EMBL/GenBank/DDBJ databases">
        <title>Genome sequence of Thermaerobacter compostii strain Ins1, a spore-forming filamentous bacterium isolated from a deep geothermal reservoir.</title>
        <authorList>
            <person name="Bregnard D."/>
            <person name="Gonzalez D."/>
            <person name="Junier P."/>
        </authorList>
    </citation>
    <scope>NUCLEOTIDE SEQUENCE [LARGE SCALE GENOMIC DNA]</scope>
    <source>
        <strain evidence="3 4">Ins1</strain>
    </source>
</reference>
<sequence length="556" mass="61360">MRSWCNPQRLYILLVGVSGMVALVLALRRWEPVPALPLLMMLGAAILMDAFPLPMPGGGAMSLTFGVTLTAQLLYGTLPAVVVHVLGNLIGYGLLNRRPWERTLFNAGQFALAILTAGAVATALGLHPWPAPTGITVPPLHLVFVYVAVYWVINNALVGMALYYHQAHPPREFLRLFLRWLPVDALSTAIAVAAHTVVMIAYQVYGVMGMAVGLTLFLMVNYLLRLHMRLVEAHHDLQSLYEITKGLAGVLELDDAYCWIARAVRQLAPSDAFAVYLAEDDEVLRLQHASHPDAAAILGRVAGDGAVRRAAATRQVVEEEGEPTLHTAGFRPTRVLAVPLATDERLMGCLCLARRDRAFGDRERRLLSILASPMALAIQNGLVYGRTQTLAHTDPMTGLYNYRYFSMRLREALRRAGAAGQPLSLLLIDLDNFSEINNQFGHPTGDEVLRQFAAVLRSAVRQQDLVARYAGDEFVAILPGAGREEAEAVAARIREAVLRHPFTGVTGQIVFTLRFSLGLAVYPFDGPSEHDLIAAADRNMYREKRHHRERDRREHA</sequence>
<dbReference type="Pfam" id="PF13492">
    <property type="entry name" value="GAF_3"/>
    <property type="match status" value="1"/>
</dbReference>
<dbReference type="InterPro" id="IPR003018">
    <property type="entry name" value="GAF"/>
</dbReference>
<dbReference type="InterPro" id="IPR043128">
    <property type="entry name" value="Rev_trsase/Diguanyl_cyclase"/>
</dbReference>
<gene>
    <name evidence="3" type="ORF">Q5761_00780</name>
</gene>
<keyword evidence="1" id="KW-0812">Transmembrane</keyword>
<accession>A0ABZ0QP28</accession>
<dbReference type="SUPFAM" id="SSF55781">
    <property type="entry name" value="GAF domain-like"/>
    <property type="match status" value="1"/>
</dbReference>
<proteinExistence type="predicted"/>
<evidence type="ECO:0000259" key="2">
    <source>
        <dbReference type="PROSITE" id="PS50887"/>
    </source>
</evidence>
<dbReference type="Proteomes" id="UP001304683">
    <property type="component" value="Chromosome"/>
</dbReference>
<dbReference type="InterPro" id="IPR029787">
    <property type="entry name" value="Nucleotide_cyclase"/>
</dbReference>
<dbReference type="SMART" id="SM00065">
    <property type="entry name" value="GAF"/>
    <property type="match status" value="1"/>
</dbReference>
<dbReference type="NCBIfam" id="TIGR00254">
    <property type="entry name" value="GGDEF"/>
    <property type="match status" value="1"/>
</dbReference>
<evidence type="ECO:0000313" key="3">
    <source>
        <dbReference type="EMBL" id="WPD19240.1"/>
    </source>
</evidence>
<dbReference type="SMART" id="SM00267">
    <property type="entry name" value="GGDEF"/>
    <property type="match status" value="1"/>
</dbReference>
<keyword evidence="1" id="KW-0472">Membrane</keyword>
<feature type="transmembrane region" description="Helical" evidence="1">
    <location>
        <begin position="12"/>
        <end position="28"/>
    </location>
</feature>
<dbReference type="PROSITE" id="PS50887">
    <property type="entry name" value="GGDEF"/>
    <property type="match status" value="1"/>
</dbReference>
<keyword evidence="4" id="KW-1185">Reference proteome</keyword>
<dbReference type="InterPro" id="IPR029016">
    <property type="entry name" value="GAF-like_dom_sf"/>
</dbReference>
<feature type="transmembrane region" description="Helical" evidence="1">
    <location>
        <begin position="73"/>
        <end position="95"/>
    </location>
</feature>
<dbReference type="RefSeq" id="WP_318750819.1">
    <property type="nucleotide sequence ID" value="NZ_CP132508.1"/>
</dbReference>
<organism evidence="3 4">
    <name type="scientific">Thermaerobacter composti</name>
    <dbReference type="NCBI Taxonomy" id="554949"/>
    <lineage>
        <taxon>Bacteria</taxon>
        <taxon>Bacillati</taxon>
        <taxon>Bacillota</taxon>
        <taxon>Clostridia</taxon>
        <taxon>Eubacteriales</taxon>
        <taxon>Clostridiales Family XVII. Incertae Sedis</taxon>
        <taxon>Thermaerobacter</taxon>
    </lineage>
</organism>
<dbReference type="Gene3D" id="3.30.450.40">
    <property type="match status" value="1"/>
</dbReference>
<dbReference type="Pfam" id="PF00990">
    <property type="entry name" value="GGDEF"/>
    <property type="match status" value="1"/>
</dbReference>